<dbReference type="EnsemblMetazoa" id="AFUN019606-RA">
    <property type="protein sequence ID" value="AFUN019606-PA"/>
    <property type="gene ID" value="AFUN019606"/>
</dbReference>
<evidence type="ECO:0000313" key="2">
    <source>
        <dbReference type="EnsemblMetazoa" id="AFUN019606-PA"/>
    </source>
</evidence>
<accession>A0A4Y0BF10</accession>
<feature type="signal peptide" evidence="1">
    <location>
        <begin position="1"/>
        <end position="22"/>
    </location>
</feature>
<evidence type="ECO:0000256" key="1">
    <source>
        <dbReference type="SAM" id="SignalP"/>
    </source>
</evidence>
<proteinExistence type="predicted"/>
<keyword evidence="1" id="KW-0732">Signal</keyword>
<protein>
    <recommendedName>
        <fullName evidence="3">Salivary secreted peptide</fullName>
    </recommendedName>
</protein>
<evidence type="ECO:0008006" key="3">
    <source>
        <dbReference type="Google" id="ProtNLM"/>
    </source>
</evidence>
<dbReference type="VEuPathDB" id="VectorBase:AFUN019606"/>
<organism evidence="2">
    <name type="scientific">Anopheles funestus</name>
    <name type="common">African malaria mosquito</name>
    <dbReference type="NCBI Taxonomy" id="62324"/>
    <lineage>
        <taxon>Eukaryota</taxon>
        <taxon>Metazoa</taxon>
        <taxon>Ecdysozoa</taxon>
        <taxon>Arthropoda</taxon>
        <taxon>Hexapoda</taxon>
        <taxon>Insecta</taxon>
        <taxon>Pterygota</taxon>
        <taxon>Neoptera</taxon>
        <taxon>Endopterygota</taxon>
        <taxon>Diptera</taxon>
        <taxon>Nematocera</taxon>
        <taxon>Culicoidea</taxon>
        <taxon>Culicidae</taxon>
        <taxon>Anophelinae</taxon>
        <taxon>Anopheles</taxon>
    </lineage>
</organism>
<dbReference type="AlphaFoldDB" id="A0A4Y0BF10"/>
<reference evidence="2" key="1">
    <citation type="submission" date="2020-05" db="UniProtKB">
        <authorList>
            <consortium name="EnsemblMetazoa"/>
        </authorList>
    </citation>
    <scope>IDENTIFICATION</scope>
    <source>
        <strain evidence="2">FUMOZ</strain>
    </source>
</reference>
<sequence length="80" mass="8676">MMKYTLAFVLIALFAMISISQAMPKPEDDAVASDDSVSAKNTVEIELSPEDIAKLEALSGRGWRDWVGTALQIATTIFGK</sequence>
<feature type="chain" id="PRO_5021463528" description="Salivary secreted peptide" evidence="1">
    <location>
        <begin position="23"/>
        <end position="80"/>
    </location>
</feature>
<name>A0A4Y0BF10_ANOFN</name>